<evidence type="ECO:0000256" key="6">
    <source>
        <dbReference type="ARBA" id="ARBA00023136"/>
    </source>
</evidence>
<feature type="transmembrane region" description="Helical" evidence="7">
    <location>
        <begin position="135"/>
        <end position="158"/>
    </location>
</feature>
<name>A0ABR7NRC6_9FIRM</name>
<comment type="subcellular location">
    <subcellularLocation>
        <location evidence="1">Cell inner membrane</location>
        <topology evidence="1">Multi-pass membrane protein</topology>
    </subcellularLocation>
</comment>
<dbReference type="PIRSF" id="PIRSF006066">
    <property type="entry name" value="HI0050"/>
    <property type="match status" value="1"/>
</dbReference>
<gene>
    <name evidence="9" type="ORF">H8708_05370</name>
</gene>
<reference evidence="9 10" key="1">
    <citation type="submission" date="2020-08" db="EMBL/GenBank/DDBJ databases">
        <title>Genome public.</title>
        <authorList>
            <person name="Liu C."/>
            <person name="Sun Q."/>
        </authorList>
    </citation>
    <scope>NUCLEOTIDE SEQUENCE [LARGE SCALE GENOMIC DNA]</scope>
    <source>
        <strain evidence="9 10">BX10</strain>
    </source>
</reference>
<proteinExistence type="predicted"/>
<evidence type="ECO:0000256" key="4">
    <source>
        <dbReference type="ARBA" id="ARBA00022692"/>
    </source>
</evidence>
<evidence type="ECO:0000259" key="8">
    <source>
        <dbReference type="Pfam" id="PF06808"/>
    </source>
</evidence>
<evidence type="ECO:0000256" key="2">
    <source>
        <dbReference type="ARBA" id="ARBA00022475"/>
    </source>
</evidence>
<keyword evidence="2" id="KW-1003">Cell membrane</keyword>
<feature type="transmembrane region" description="Helical" evidence="7">
    <location>
        <begin position="213"/>
        <end position="234"/>
    </location>
</feature>
<feature type="transmembrane region" description="Helical" evidence="7">
    <location>
        <begin position="336"/>
        <end position="358"/>
    </location>
</feature>
<keyword evidence="5 7" id="KW-1133">Transmembrane helix</keyword>
<keyword evidence="10" id="KW-1185">Reference proteome</keyword>
<sequence length="423" mass="44190">MKILVLFGTMFLLMMIGSPIAVALGVATMVTMTATTNISLTTMSTACLSGLDSFPLMAIPFFMLAGNLMKSGGISRRILDFADAVVGWVTGSVGMVTVVASMFFAALSGSSPATVTAIGGITIPEMKEEGYDPAYATAITAAAGTIGVIIPPSIPFVIYGVAAQCSISDLFLAGIIPGILIGVVLMIVNYVTAKKCGFGHTKKFHAGHLLRTLGDSIWALLVPVIILGGIYGGIFTPTESAVAAIIYSIFVGVFIYHELDLKSILEAFKETALINGQTTFLVGISMAFARFLTMSQVPGTLAKGILGISNPIAILLVINLFLLVVGCFIDNISSTVILTPILLPIVAGIGMSPIQFGIVMTVNLAIGFITPPYGCNLFFASAISNVSVVDIAKKILPMIGVMLIVLMALTFIPALSIGILDFL</sequence>
<feature type="transmembrane region" description="Helical" evidence="7">
    <location>
        <begin position="312"/>
        <end position="329"/>
    </location>
</feature>
<evidence type="ECO:0000256" key="1">
    <source>
        <dbReference type="ARBA" id="ARBA00004429"/>
    </source>
</evidence>
<accession>A0ABR7NRC6</accession>
<dbReference type="Proteomes" id="UP000647491">
    <property type="component" value="Unassembled WGS sequence"/>
</dbReference>
<dbReference type="EMBL" id="JACRTJ010000013">
    <property type="protein sequence ID" value="MBC8598666.1"/>
    <property type="molecule type" value="Genomic_DNA"/>
</dbReference>
<dbReference type="PANTHER" id="PTHR33362:SF3">
    <property type="entry name" value="SIALIC ACID TRAP TRANSPORTER PERMEASE PROTEIN SIAT"/>
    <property type="match status" value="1"/>
</dbReference>
<dbReference type="Pfam" id="PF06808">
    <property type="entry name" value="DctM"/>
    <property type="match status" value="1"/>
</dbReference>
<organism evidence="9 10">
    <name type="scientific">Enterocloster hominis</name>
    <name type="common">ex Liu et al. 2021</name>
    <dbReference type="NCBI Taxonomy" id="2763663"/>
    <lineage>
        <taxon>Bacteria</taxon>
        <taxon>Bacillati</taxon>
        <taxon>Bacillota</taxon>
        <taxon>Clostridia</taxon>
        <taxon>Lachnospirales</taxon>
        <taxon>Lachnospiraceae</taxon>
        <taxon>Enterocloster</taxon>
    </lineage>
</organism>
<evidence type="ECO:0000313" key="10">
    <source>
        <dbReference type="Proteomes" id="UP000647491"/>
    </source>
</evidence>
<keyword evidence="6 7" id="KW-0472">Membrane</keyword>
<dbReference type="NCBIfam" id="TIGR00786">
    <property type="entry name" value="dctM"/>
    <property type="match status" value="1"/>
</dbReference>
<feature type="domain" description="TRAP C4-dicarboxylate transport system permease DctM subunit" evidence="8">
    <location>
        <begin position="7"/>
        <end position="415"/>
    </location>
</feature>
<evidence type="ECO:0000256" key="7">
    <source>
        <dbReference type="SAM" id="Phobius"/>
    </source>
</evidence>
<feature type="transmembrane region" description="Helical" evidence="7">
    <location>
        <begin position="271"/>
        <end position="292"/>
    </location>
</feature>
<dbReference type="PANTHER" id="PTHR33362">
    <property type="entry name" value="SIALIC ACID TRAP TRANSPORTER PERMEASE PROTEIN SIAT-RELATED"/>
    <property type="match status" value="1"/>
</dbReference>
<dbReference type="InterPro" id="IPR010656">
    <property type="entry name" value="DctM"/>
</dbReference>
<feature type="transmembrane region" description="Helical" evidence="7">
    <location>
        <begin position="170"/>
        <end position="192"/>
    </location>
</feature>
<evidence type="ECO:0000256" key="5">
    <source>
        <dbReference type="ARBA" id="ARBA00022989"/>
    </source>
</evidence>
<keyword evidence="4 7" id="KW-0812">Transmembrane</keyword>
<comment type="caution">
    <text evidence="9">The sequence shown here is derived from an EMBL/GenBank/DDBJ whole genome shotgun (WGS) entry which is preliminary data.</text>
</comment>
<feature type="transmembrane region" description="Helical" evidence="7">
    <location>
        <begin position="364"/>
        <end position="383"/>
    </location>
</feature>
<protein>
    <submittedName>
        <fullName evidence="9">TRAP transporter large permease</fullName>
    </submittedName>
</protein>
<feature type="transmembrane region" description="Helical" evidence="7">
    <location>
        <begin position="240"/>
        <end position="259"/>
    </location>
</feature>
<evidence type="ECO:0000256" key="3">
    <source>
        <dbReference type="ARBA" id="ARBA00022519"/>
    </source>
</evidence>
<dbReference type="InterPro" id="IPR004681">
    <property type="entry name" value="TRAP_DctM"/>
</dbReference>
<feature type="transmembrane region" description="Helical" evidence="7">
    <location>
        <begin position="78"/>
        <end position="96"/>
    </location>
</feature>
<evidence type="ECO:0000313" key="9">
    <source>
        <dbReference type="EMBL" id="MBC8598666.1"/>
    </source>
</evidence>
<keyword evidence="3" id="KW-0997">Cell inner membrane</keyword>
<feature type="transmembrane region" description="Helical" evidence="7">
    <location>
        <begin position="41"/>
        <end position="66"/>
    </location>
</feature>
<feature type="transmembrane region" description="Helical" evidence="7">
    <location>
        <begin position="395"/>
        <end position="420"/>
    </location>
</feature>